<gene>
    <name evidence="2" type="ORF">B7463_g7378</name>
</gene>
<dbReference type="EMBL" id="NCSJ02000145">
    <property type="protein sequence ID" value="RFU28944.1"/>
    <property type="molecule type" value="Genomic_DNA"/>
</dbReference>
<accession>A0A3E2H6E0</accession>
<evidence type="ECO:0000313" key="2">
    <source>
        <dbReference type="EMBL" id="RFU28944.1"/>
    </source>
</evidence>
<feature type="non-terminal residue" evidence="2">
    <location>
        <position position="117"/>
    </location>
</feature>
<feature type="region of interest" description="Disordered" evidence="1">
    <location>
        <begin position="47"/>
        <end position="90"/>
    </location>
</feature>
<keyword evidence="3" id="KW-1185">Reference proteome</keyword>
<dbReference type="Proteomes" id="UP000258309">
    <property type="component" value="Unassembled WGS sequence"/>
</dbReference>
<feature type="compositionally biased region" description="Low complexity" evidence="1">
    <location>
        <begin position="51"/>
        <end position="62"/>
    </location>
</feature>
<evidence type="ECO:0000313" key="3">
    <source>
        <dbReference type="Proteomes" id="UP000258309"/>
    </source>
</evidence>
<dbReference type="AlphaFoldDB" id="A0A3E2H6E0"/>
<sequence length="117" mass="13005">MIITVNQSSQHDIETSQSGQEAIITLKEGVELMTFVVIRISILEPSEEPLGEPLGELTTTEPQEPHMPLKPPDVMKPTNLEEPEPSSRNTLELRLRDLESDDAESVIKVDTLTVMAK</sequence>
<protein>
    <submittedName>
        <fullName evidence="2">Uncharacterized protein</fullName>
    </submittedName>
</protein>
<organism evidence="2 3">
    <name type="scientific">Scytalidium lignicola</name>
    <name type="common">Hyphomycete</name>
    <dbReference type="NCBI Taxonomy" id="5539"/>
    <lineage>
        <taxon>Eukaryota</taxon>
        <taxon>Fungi</taxon>
        <taxon>Dikarya</taxon>
        <taxon>Ascomycota</taxon>
        <taxon>Pezizomycotina</taxon>
        <taxon>Leotiomycetes</taxon>
        <taxon>Leotiomycetes incertae sedis</taxon>
        <taxon>Scytalidium</taxon>
    </lineage>
</organism>
<evidence type="ECO:0000256" key="1">
    <source>
        <dbReference type="SAM" id="MobiDB-lite"/>
    </source>
</evidence>
<reference evidence="2 3" key="1">
    <citation type="submission" date="2018-05" db="EMBL/GenBank/DDBJ databases">
        <title>Draft genome sequence of Scytalidium lignicola DSM 105466, a ubiquitous saprotrophic fungus.</title>
        <authorList>
            <person name="Buettner E."/>
            <person name="Gebauer A.M."/>
            <person name="Hofrichter M."/>
            <person name="Liers C."/>
            <person name="Kellner H."/>
        </authorList>
    </citation>
    <scope>NUCLEOTIDE SEQUENCE [LARGE SCALE GENOMIC DNA]</scope>
    <source>
        <strain evidence="2 3">DSM 105466</strain>
    </source>
</reference>
<name>A0A3E2H6E0_SCYLI</name>
<comment type="caution">
    <text evidence="2">The sequence shown here is derived from an EMBL/GenBank/DDBJ whole genome shotgun (WGS) entry which is preliminary data.</text>
</comment>
<proteinExistence type="predicted"/>
<feature type="non-terminal residue" evidence="2">
    <location>
        <position position="1"/>
    </location>
</feature>